<evidence type="ECO:0000313" key="1">
    <source>
        <dbReference type="EMBL" id="PYE47644.1"/>
    </source>
</evidence>
<protein>
    <submittedName>
        <fullName evidence="1">Uncharacterized protein</fullName>
    </submittedName>
</protein>
<accession>A0A2V4WJJ6</accession>
<evidence type="ECO:0000313" key="2">
    <source>
        <dbReference type="Proteomes" id="UP000247790"/>
    </source>
</evidence>
<dbReference type="EMBL" id="QJSW01000012">
    <property type="protein sequence ID" value="PYE47644.1"/>
    <property type="molecule type" value="Genomic_DNA"/>
</dbReference>
<gene>
    <name evidence="1" type="ORF">DFQ00_11293</name>
</gene>
<dbReference type="Proteomes" id="UP000247790">
    <property type="component" value="Unassembled WGS sequence"/>
</dbReference>
<proteinExistence type="predicted"/>
<name>A0A2V4WJJ6_PAEBA</name>
<organism evidence="1 2">
    <name type="scientific">Paenibacillus barcinonensis</name>
    <dbReference type="NCBI Taxonomy" id="198119"/>
    <lineage>
        <taxon>Bacteria</taxon>
        <taxon>Bacillati</taxon>
        <taxon>Bacillota</taxon>
        <taxon>Bacilli</taxon>
        <taxon>Bacillales</taxon>
        <taxon>Paenibacillaceae</taxon>
        <taxon>Paenibacillus</taxon>
    </lineage>
</organism>
<reference evidence="1 2" key="1">
    <citation type="submission" date="2018-06" db="EMBL/GenBank/DDBJ databases">
        <title>Genomic Encyclopedia of Type Strains, Phase III (KMG-III): the genomes of soil and plant-associated and newly described type strains.</title>
        <authorList>
            <person name="Whitman W."/>
        </authorList>
    </citation>
    <scope>NUCLEOTIDE SEQUENCE [LARGE SCALE GENOMIC DNA]</scope>
    <source>
        <strain evidence="1 2">CECT 7022</strain>
    </source>
</reference>
<dbReference type="AlphaFoldDB" id="A0A2V4WJJ6"/>
<sequence>MQKEPCANTTFQAISAFKGGGLLKRRLEALADRILSSGSGLLVFIEQEYCNQQIKG</sequence>
<comment type="caution">
    <text evidence="1">The sequence shown here is derived from an EMBL/GenBank/DDBJ whole genome shotgun (WGS) entry which is preliminary data.</text>
</comment>